<keyword evidence="2" id="KW-0732">Signal</keyword>
<feature type="compositionally biased region" description="Basic and acidic residues" evidence="1">
    <location>
        <begin position="38"/>
        <end position="48"/>
    </location>
</feature>
<dbReference type="Proteomes" id="UP000025047">
    <property type="component" value="Unassembled WGS sequence"/>
</dbReference>
<proteinExistence type="predicted"/>
<dbReference type="HOGENOM" id="CLU_2825977_0_0_5"/>
<organism evidence="3 4">
    <name type="scientific">Limimaricola hongkongensis DSM 17492</name>
    <dbReference type="NCBI Taxonomy" id="1122180"/>
    <lineage>
        <taxon>Bacteria</taxon>
        <taxon>Pseudomonadati</taxon>
        <taxon>Pseudomonadota</taxon>
        <taxon>Alphaproteobacteria</taxon>
        <taxon>Rhodobacterales</taxon>
        <taxon>Paracoccaceae</taxon>
        <taxon>Limimaricola</taxon>
    </lineage>
</organism>
<reference evidence="3 4" key="1">
    <citation type="submission" date="2013-03" db="EMBL/GenBank/DDBJ databases">
        <authorList>
            <person name="Fiebig A."/>
            <person name="Goeker M."/>
            <person name="Klenk H.-P.P."/>
        </authorList>
    </citation>
    <scope>NUCLEOTIDE SEQUENCE [LARGE SCALE GENOMIC DNA]</scope>
    <source>
        <strain evidence="3 4">DSM 17492</strain>
    </source>
</reference>
<evidence type="ECO:0000256" key="1">
    <source>
        <dbReference type="SAM" id="MobiDB-lite"/>
    </source>
</evidence>
<comment type="caution">
    <text evidence="3">The sequence shown here is derived from an EMBL/GenBank/DDBJ whole genome shotgun (WGS) entry which is preliminary data.</text>
</comment>
<sequence length="66" mass="6940">MQIRTFAPAALAALLLAACNAPMDTRITGDAPDATSRLNDEDRADYRPGGDPVLSTDGFVGDDDDD</sequence>
<dbReference type="RefSeq" id="WP_017929331.1">
    <property type="nucleotide sequence ID" value="NZ_KB823001.1"/>
</dbReference>
<dbReference type="PROSITE" id="PS51257">
    <property type="entry name" value="PROKAR_LIPOPROTEIN"/>
    <property type="match status" value="1"/>
</dbReference>
<dbReference type="PATRIC" id="fig|1122180.6.peg.224"/>
<gene>
    <name evidence="3" type="ORF">Lokhon_00218</name>
</gene>
<evidence type="ECO:0000256" key="2">
    <source>
        <dbReference type="SAM" id="SignalP"/>
    </source>
</evidence>
<feature type="chain" id="PRO_5001496037" description="Lipoprotein" evidence="2">
    <location>
        <begin position="24"/>
        <end position="66"/>
    </location>
</feature>
<feature type="signal peptide" evidence="2">
    <location>
        <begin position="1"/>
        <end position="23"/>
    </location>
</feature>
<evidence type="ECO:0008006" key="5">
    <source>
        <dbReference type="Google" id="ProtNLM"/>
    </source>
</evidence>
<accession>A0A017HH76</accession>
<dbReference type="EMBL" id="APGJ01000001">
    <property type="protein sequence ID" value="EYD73665.1"/>
    <property type="molecule type" value="Genomic_DNA"/>
</dbReference>
<evidence type="ECO:0000313" key="4">
    <source>
        <dbReference type="Proteomes" id="UP000025047"/>
    </source>
</evidence>
<name>A0A017HH76_9RHOB</name>
<keyword evidence="4" id="KW-1185">Reference proteome</keyword>
<evidence type="ECO:0000313" key="3">
    <source>
        <dbReference type="EMBL" id="EYD73665.1"/>
    </source>
</evidence>
<dbReference type="AlphaFoldDB" id="A0A017HH76"/>
<feature type="region of interest" description="Disordered" evidence="1">
    <location>
        <begin position="25"/>
        <end position="66"/>
    </location>
</feature>
<protein>
    <recommendedName>
        <fullName evidence="5">Lipoprotein</fullName>
    </recommendedName>
</protein>